<dbReference type="Proteomes" id="UP000681722">
    <property type="component" value="Unassembled WGS sequence"/>
</dbReference>
<evidence type="ECO:0000313" key="2">
    <source>
        <dbReference type="EMBL" id="CAF3993051.1"/>
    </source>
</evidence>
<reference evidence="1" key="1">
    <citation type="submission" date="2021-02" db="EMBL/GenBank/DDBJ databases">
        <authorList>
            <person name="Nowell W R."/>
        </authorList>
    </citation>
    <scope>NUCLEOTIDE SEQUENCE</scope>
</reference>
<organism evidence="1 3">
    <name type="scientific">Didymodactylos carnosus</name>
    <dbReference type="NCBI Taxonomy" id="1234261"/>
    <lineage>
        <taxon>Eukaryota</taxon>
        <taxon>Metazoa</taxon>
        <taxon>Spiralia</taxon>
        <taxon>Gnathifera</taxon>
        <taxon>Rotifera</taxon>
        <taxon>Eurotatoria</taxon>
        <taxon>Bdelloidea</taxon>
        <taxon>Philodinida</taxon>
        <taxon>Philodinidae</taxon>
        <taxon>Didymodactylos</taxon>
    </lineage>
</organism>
<name>A0A814YJG4_9BILA</name>
<dbReference type="Proteomes" id="UP000663829">
    <property type="component" value="Unassembled WGS sequence"/>
</dbReference>
<dbReference type="AlphaFoldDB" id="A0A814YJG4"/>
<protein>
    <submittedName>
        <fullName evidence="1">Uncharacterized protein</fullName>
    </submittedName>
</protein>
<accession>A0A814YJG4</accession>
<evidence type="ECO:0000313" key="3">
    <source>
        <dbReference type="Proteomes" id="UP000663829"/>
    </source>
</evidence>
<evidence type="ECO:0000313" key="1">
    <source>
        <dbReference type="EMBL" id="CAF1230360.1"/>
    </source>
</evidence>
<gene>
    <name evidence="1" type="ORF">GPM918_LOCUS25142</name>
    <name evidence="2" type="ORF">SRO942_LOCUS25148</name>
</gene>
<keyword evidence="3" id="KW-1185">Reference proteome</keyword>
<dbReference type="EMBL" id="CAJOBC010009644">
    <property type="protein sequence ID" value="CAF3993051.1"/>
    <property type="molecule type" value="Genomic_DNA"/>
</dbReference>
<dbReference type="EMBL" id="CAJNOQ010009639">
    <property type="protein sequence ID" value="CAF1230360.1"/>
    <property type="molecule type" value="Genomic_DNA"/>
</dbReference>
<feature type="non-terminal residue" evidence="1">
    <location>
        <position position="56"/>
    </location>
</feature>
<comment type="caution">
    <text evidence="1">The sequence shown here is derived from an EMBL/GenBank/DDBJ whole genome shotgun (WGS) entry which is preliminary data.</text>
</comment>
<proteinExistence type="predicted"/>
<sequence>MRCVSSQKNFYEEQFSAHVDTGSAVEMEADIVDQKLEYEIQNCPPNSFPITVRHIR</sequence>